<dbReference type="RefSeq" id="WP_011372549.1">
    <property type="nucleotide sequence ID" value="NC_007575.1"/>
</dbReference>
<evidence type="ECO:0000256" key="4">
    <source>
        <dbReference type="ARBA" id="ARBA00013078"/>
    </source>
</evidence>
<dbReference type="PANTHER" id="PTHR43434">
    <property type="entry name" value="PHOSPHOGLYCOLATE PHOSPHATASE"/>
    <property type="match status" value="1"/>
</dbReference>
<dbReference type="NCBIfam" id="TIGR01549">
    <property type="entry name" value="HAD-SF-IA-v1"/>
    <property type="match status" value="1"/>
</dbReference>
<dbReference type="Gene3D" id="1.10.150.240">
    <property type="entry name" value="Putative phosphatase, domain 2"/>
    <property type="match status" value="1"/>
</dbReference>
<proteinExistence type="inferred from homology"/>
<dbReference type="Pfam" id="PF13419">
    <property type="entry name" value="HAD_2"/>
    <property type="match status" value="1"/>
</dbReference>
<dbReference type="InterPro" id="IPR006439">
    <property type="entry name" value="HAD-SF_hydro_IA"/>
</dbReference>
<evidence type="ECO:0000313" key="5">
    <source>
        <dbReference type="EMBL" id="ABB44197.1"/>
    </source>
</evidence>
<sequence length="209" mass="24029">MKVVIFDMDGTLLDSKKDITSSVNYVRKMNHNLPEITEEYVVEAINMEVRNLSELFYETPIYRDIDRELFESHYDSECIKSVYLYDGVKELLLELVQRDIKISVATNAPTQFALRMLEHLEVKSLFDIIIGADMVTNSKPSPEMLEYILKYYKFDKNSHKAWMVGDNSKDILSANAAGIESIFVTWGFTPFSAQKVIAKKPPDVLEIVL</sequence>
<evidence type="ECO:0000313" key="6">
    <source>
        <dbReference type="Proteomes" id="UP000002714"/>
    </source>
</evidence>
<name>Q30S34_SULDN</name>
<dbReference type="EMBL" id="CP000153">
    <property type="protein sequence ID" value="ABB44197.1"/>
    <property type="molecule type" value="Genomic_DNA"/>
</dbReference>
<evidence type="ECO:0000256" key="3">
    <source>
        <dbReference type="ARBA" id="ARBA00006171"/>
    </source>
</evidence>
<dbReference type="InterPro" id="IPR023198">
    <property type="entry name" value="PGP-like_dom2"/>
</dbReference>
<comment type="pathway">
    <text evidence="2">Organic acid metabolism; glycolate biosynthesis; glycolate from 2-phosphoglycolate: step 1/1.</text>
</comment>
<organism evidence="5 6">
    <name type="scientific">Sulfurimonas denitrificans (strain ATCC 33889 / DSM 1251)</name>
    <name type="common">Thiomicrospira denitrificans (strain ATCC 33889 / DSM 1251)</name>
    <dbReference type="NCBI Taxonomy" id="326298"/>
    <lineage>
        <taxon>Bacteria</taxon>
        <taxon>Pseudomonadati</taxon>
        <taxon>Campylobacterota</taxon>
        <taxon>Epsilonproteobacteria</taxon>
        <taxon>Campylobacterales</taxon>
        <taxon>Sulfurimonadaceae</taxon>
        <taxon>Sulfurimonas</taxon>
    </lineage>
</organism>
<dbReference type="HOGENOM" id="CLU_045011_19_3_7"/>
<dbReference type="SFLD" id="SFLDG01129">
    <property type="entry name" value="C1.5:_HAD__Beta-PGM__Phosphata"/>
    <property type="match status" value="1"/>
</dbReference>
<keyword evidence="6" id="KW-1185">Reference proteome</keyword>
<evidence type="ECO:0000256" key="1">
    <source>
        <dbReference type="ARBA" id="ARBA00000830"/>
    </source>
</evidence>
<dbReference type="InterPro" id="IPR041492">
    <property type="entry name" value="HAD_2"/>
</dbReference>
<dbReference type="SFLD" id="SFLDS00003">
    <property type="entry name" value="Haloacid_Dehalogenase"/>
    <property type="match status" value="1"/>
</dbReference>
<dbReference type="EC" id="3.1.3.18" evidence="4"/>
<dbReference type="PANTHER" id="PTHR43434:SF1">
    <property type="entry name" value="PHOSPHOGLYCOLATE PHOSPHATASE"/>
    <property type="match status" value="1"/>
</dbReference>
<dbReference type="InterPro" id="IPR023214">
    <property type="entry name" value="HAD_sf"/>
</dbReference>
<dbReference type="InterPro" id="IPR036412">
    <property type="entry name" value="HAD-like_sf"/>
</dbReference>
<accession>Q30S34</accession>
<dbReference type="GO" id="GO:0008967">
    <property type="term" value="F:phosphoglycolate phosphatase activity"/>
    <property type="evidence" value="ECO:0007669"/>
    <property type="project" value="UniProtKB-EC"/>
</dbReference>
<keyword evidence="5" id="KW-0378">Hydrolase</keyword>
<dbReference type="Gene3D" id="3.40.50.1000">
    <property type="entry name" value="HAD superfamily/HAD-like"/>
    <property type="match status" value="1"/>
</dbReference>
<reference evidence="5 6" key="1">
    <citation type="journal article" date="2008" name="Appl. Environ. Microbiol.">
        <title>Genome of the epsilonproteobacterial chemolithoautotroph Sulfurimonas denitrificans.</title>
        <authorList>
            <person name="Sievert S.M."/>
            <person name="Scott K.M."/>
            <person name="Klotz M.G."/>
            <person name="Chain P.S.G."/>
            <person name="Hauser L.J."/>
            <person name="Hemp J."/>
            <person name="Huegler M."/>
            <person name="Land M."/>
            <person name="Lapidus A."/>
            <person name="Larimer F.W."/>
            <person name="Lucas S."/>
            <person name="Malfatti S.A."/>
            <person name="Meyer F."/>
            <person name="Paulsen I.T."/>
            <person name="Ren Q."/>
            <person name="Simon J."/>
            <person name="Bailey K."/>
            <person name="Diaz E."/>
            <person name="Fitzpatrick K.A."/>
            <person name="Glover B."/>
            <person name="Gwatney N."/>
            <person name="Korajkic A."/>
            <person name="Long A."/>
            <person name="Mobberley J.M."/>
            <person name="Pantry S.N."/>
            <person name="Pazder G."/>
            <person name="Peterson S."/>
            <person name="Quintanilla J.D."/>
            <person name="Sprinkle R."/>
            <person name="Stephens J."/>
            <person name="Thomas P."/>
            <person name="Vaughn R."/>
            <person name="Weber M.J."/>
            <person name="Wooten L.L."/>
        </authorList>
    </citation>
    <scope>NUCLEOTIDE SEQUENCE [LARGE SCALE GENOMIC DNA]</scope>
    <source>
        <strain evidence="6">ATCC 33889 / DSM 1251</strain>
    </source>
</reference>
<dbReference type="GO" id="GO:0005829">
    <property type="term" value="C:cytosol"/>
    <property type="evidence" value="ECO:0007669"/>
    <property type="project" value="TreeGrafter"/>
</dbReference>
<comment type="similarity">
    <text evidence="3">Belongs to the HAD-like hydrolase superfamily. CbbY/CbbZ/Gph/YieH family.</text>
</comment>
<dbReference type="eggNOG" id="COG0546">
    <property type="taxonomic scope" value="Bacteria"/>
</dbReference>
<dbReference type="Proteomes" id="UP000002714">
    <property type="component" value="Chromosome"/>
</dbReference>
<dbReference type="SUPFAM" id="SSF56784">
    <property type="entry name" value="HAD-like"/>
    <property type="match status" value="1"/>
</dbReference>
<dbReference type="InterPro" id="IPR050155">
    <property type="entry name" value="HAD-like_hydrolase_sf"/>
</dbReference>
<dbReference type="SFLD" id="SFLDG01135">
    <property type="entry name" value="C1.5.6:_HAD__Beta-PGM__Phospha"/>
    <property type="match status" value="1"/>
</dbReference>
<protein>
    <recommendedName>
        <fullName evidence="4">phosphoglycolate phosphatase</fullName>
        <ecNumber evidence="4">3.1.3.18</ecNumber>
    </recommendedName>
</protein>
<dbReference type="KEGG" id="tdn:Suden_0919"/>
<comment type="catalytic activity">
    <reaction evidence="1">
        <text>2-phosphoglycolate + H2O = glycolate + phosphate</text>
        <dbReference type="Rhea" id="RHEA:14369"/>
        <dbReference type="ChEBI" id="CHEBI:15377"/>
        <dbReference type="ChEBI" id="CHEBI:29805"/>
        <dbReference type="ChEBI" id="CHEBI:43474"/>
        <dbReference type="ChEBI" id="CHEBI:58033"/>
        <dbReference type="EC" id="3.1.3.18"/>
    </reaction>
</comment>
<dbReference type="GO" id="GO:0006281">
    <property type="term" value="P:DNA repair"/>
    <property type="evidence" value="ECO:0007669"/>
    <property type="project" value="TreeGrafter"/>
</dbReference>
<evidence type="ECO:0000256" key="2">
    <source>
        <dbReference type="ARBA" id="ARBA00004818"/>
    </source>
</evidence>
<gene>
    <name evidence="5" type="ordered locus">Suden_0919</name>
</gene>
<dbReference type="STRING" id="326298.Suden_0919"/>
<dbReference type="AlphaFoldDB" id="Q30S34"/>